<name>D1CDT2_THET1</name>
<dbReference type="InterPro" id="IPR015797">
    <property type="entry name" value="NUDIX_hydrolase-like_dom_sf"/>
</dbReference>
<dbReference type="RefSeq" id="WP_012874123.1">
    <property type="nucleotide sequence ID" value="NC_013525.1"/>
</dbReference>
<dbReference type="SUPFAM" id="SSF55811">
    <property type="entry name" value="Nudix"/>
    <property type="match status" value="1"/>
</dbReference>
<keyword evidence="2" id="KW-0378">Hydrolase</keyword>
<reference evidence="3" key="1">
    <citation type="journal article" date="2010" name="Stand. Genomic Sci.">
        <title>Complete genome sequence of 'Thermobaculum terrenum' type strain (YNP1).</title>
        <authorList>
            <person name="Kiss H."/>
            <person name="Cleland D."/>
            <person name="Lapidus A."/>
            <person name="Lucas S."/>
            <person name="Glavina Del Rio T."/>
            <person name="Nolan M."/>
            <person name="Tice H."/>
            <person name="Han C."/>
            <person name="Goodwin L."/>
            <person name="Pitluck S."/>
            <person name="Liolios K."/>
            <person name="Ivanova N."/>
            <person name="Mavromatis K."/>
            <person name="Ovchinnikova G."/>
            <person name="Pati A."/>
            <person name="Chen A."/>
            <person name="Palaniappan K."/>
            <person name="Land M."/>
            <person name="Hauser L."/>
            <person name="Chang Y."/>
            <person name="Jeffries C."/>
            <person name="Lu M."/>
            <person name="Brettin T."/>
            <person name="Detter J."/>
            <person name="Goker M."/>
            <person name="Tindall B."/>
            <person name="Beck B."/>
            <person name="McDermott T."/>
            <person name="Woyke T."/>
            <person name="Bristow J."/>
            <person name="Eisen J."/>
            <person name="Markowitz V."/>
            <person name="Hugenholtz P."/>
            <person name="Kyrpides N."/>
            <person name="Klenk H."/>
            <person name="Cheng J."/>
        </authorList>
    </citation>
    <scope>NUCLEOTIDE SEQUENCE [LARGE SCALE GENOMIC DNA]</scope>
    <source>
        <strain evidence="3">ATCC BAA-798 / YNP1</strain>
    </source>
</reference>
<dbReference type="InterPro" id="IPR000086">
    <property type="entry name" value="NUDIX_hydrolase_dom"/>
</dbReference>
<dbReference type="Pfam" id="PF00293">
    <property type="entry name" value="NUDIX"/>
    <property type="match status" value="1"/>
</dbReference>
<dbReference type="PROSITE" id="PS51462">
    <property type="entry name" value="NUDIX"/>
    <property type="match status" value="1"/>
</dbReference>
<dbReference type="CDD" id="cd04664">
    <property type="entry name" value="NUDIX_DHNTPase_like"/>
    <property type="match status" value="1"/>
</dbReference>
<sequence>MPEIVASDVVDVYPFCISENRAYYLTLLRTPGLELGNTWQAVHGRIKKKESAVQAATRELQEQTGLNPTAVWNIDFVNTFYSPEEDTIYLVPCFGVHVSESAQIELTPMHVNWEWVPPEVAVRRFVWIGQRLALQTLHDEIAGPIAAGLDPNPYLQIPPSLYLHGKKRGLIK</sequence>
<evidence type="ECO:0000259" key="1">
    <source>
        <dbReference type="PROSITE" id="PS51462"/>
    </source>
</evidence>
<accession>D1CDT2</accession>
<organism evidence="2 3">
    <name type="scientific">Thermobaculum terrenum (strain ATCC BAA-798 / CCMEE 7001 / YNP1)</name>
    <dbReference type="NCBI Taxonomy" id="525904"/>
    <lineage>
        <taxon>Bacteria</taxon>
        <taxon>Bacillati</taxon>
        <taxon>Chloroflexota</taxon>
        <taxon>Chloroflexia</taxon>
        <taxon>Candidatus Thermobaculales</taxon>
        <taxon>Candidatus Thermobaculaceae</taxon>
        <taxon>Thermobaculum</taxon>
    </lineage>
</organism>
<feature type="domain" description="Nudix hydrolase" evidence="1">
    <location>
        <begin position="5"/>
        <end position="139"/>
    </location>
</feature>
<dbReference type="Proteomes" id="UP000000323">
    <property type="component" value="Chromosome 1"/>
</dbReference>
<dbReference type="OrthoDB" id="9804563at2"/>
<dbReference type="Gene3D" id="3.90.79.10">
    <property type="entry name" value="Nucleoside Triphosphate Pyrophosphohydrolase"/>
    <property type="match status" value="1"/>
</dbReference>
<dbReference type="EMBL" id="CP001825">
    <property type="protein sequence ID" value="ACZ41088.1"/>
    <property type="molecule type" value="Genomic_DNA"/>
</dbReference>
<dbReference type="STRING" id="525904.Tter_0166"/>
<gene>
    <name evidence="2" type="ordered locus">Tter_0166</name>
</gene>
<keyword evidence="3" id="KW-1185">Reference proteome</keyword>
<dbReference type="eggNOG" id="COG0494">
    <property type="taxonomic scope" value="Bacteria"/>
</dbReference>
<evidence type="ECO:0000313" key="3">
    <source>
        <dbReference type="Proteomes" id="UP000000323"/>
    </source>
</evidence>
<evidence type="ECO:0000313" key="2">
    <source>
        <dbReference type="EMBL" id="ACZ41088.1"/>
    </source>
</evidence>
<dbReference type="AlphaFoldDB" id="D1CDT2"/>
<proteinExistence type="predicted"/>
<protein>
    <submittedName>
        <fullName evidence="2">NUDIX hydrolase</fullName>
    </submittedName>
</protein>
<dbReference type="GO" id="GO:0016787">
    <property type="term" value="F:hydrolase activity"/>
    <property type="evidence" value="ECO:0007669"/>
    <property type="project" value="UniProtKB-KW"/>
</dbReference>
<dbReference type="HOGENOM" id="CLU_037162_22_1_0"/>
<dbReference type="KEGG" id="ttr:Tter_0166"/>